<evidence type="ECO:0000256" key="2">
    <source>
        <dbReference type="ARBA" id="ARBA00023008"/>
    </source>
</evidence>
<comment type="caution">
    <text evidence="4">The sequence shown here is derived from an EMBL/GenBank/DDBJ whole genome shotgun (WGS) entry which is preliminary data.</text>
</comment>
<gene>
    <name evidence="4" type="ORF">LFW2832_01299</name>
</gene>
<dbReference type="PANTHER" id="PTHR36507:SF1">
    <property type="entry name" value="BLL1555 PROTEIN"/>
    <property type="match status" value="1"/>
</dbReference>
<organism evidence="4 5">
    <name type="scientific">Candidatus Bilamarchaeum dharawalense</name>
    <dbReference type="NCBI Taxonomy" id="2885759"/>
    <lineage>
        <taxon>Archaea</taxon>
        <taxon>Candidatus Micrarchaeota</taxon>
        <taxon>Candidatus Micrarchaeia</taxon>
        <taxon>Candidatus Anstonellales</taxon>
        <taxon>Candidatus Bilamarchaeaceae</taxon>
        <taxon>Candidatus Bilamarchaeum</taxon>
    </lineage>
</organism>
<dbReference type="PANTHER" id="PTHR36507">
    <property type="entry name" value="BLL1555 PROTEIN"/>
    <property type="match status" value="1"/>
</dbReference>
<keyword evidence="1" id="KW-0479">Metal-binding</keyword>
<accession>A0A5E4LN00</accession>
<evidence type="ECO:0000313" key="4">
    <source>
        <dbReference type="EMBL" id="VVC02901.1"/>
    </source>
</evidence>
<dbReference type="InterPro" id="IPR052721">
    <property type="entry name" value="ET_Amicyanin"/>
</dbReference>
<evidence type="ECO:0000259" key="3">
    <source>
        <dbReference type="Pfam" id="PF00127"/>
    </source>
</evidence>
<dbReference type="Gene3D" id="2.60.40.420">
    <property type="entry name" value="Cupredoxins - blue copper proteins"/>
    <property type="match status" value="1"/>
</dbReference>
<reference evidence="4 5" key="1">
    <citation type="submission" date="2019-08" db="EMBL/GenBank/DDBJ databases">
        <authorList>
            <person name="Vazquez-Campos X."/>
        </authorList>
    </citation>
    <scope>NUCLEOTIDE SEQUENCE [LARGE SCALE GENOMIC DNA]</scope>
    <source>
        <strain evidence="4">LFW-283_2</strain>
    </source>
</reference>
<proteinExistence type="predicted"/>
<evidence type="ECO:0000313" key="5">
    <source>
        <dbReference type="Proteomes" id="UP000789941"/>
    </source>
</evidence>
<dbReference type="Proteomes" id="UP000789941">
    <property type="component" value="Unassembled WGS sequence"/>
</dbReference>
<dbReference type="InterPro" id="IPR000923">
    <property type="entry name" value="BlueCu_1"/>
</dbReference>
<evidence type="ECO:0000256" key="1">
    <source>
        <dbReference type="ARBA" id="ARBA00022723"/>
    </source>
</evidence>
<dbReference type="PROSITE" id="PS51257">
    <property type="entry name" value="PROKAR_LIPOPROTEIN"/>
    <property type="match status" value="1"/>
</dbReference>
<dbReference type="InterPro" id="IPR008972">
    <property type="entry name" value="Cupredoxin"/>
</dbReference>
<dbReference type="Pfam" id="PF00127">
    <property type="entry name" value="Copper-bind"/>
    <property type="match status" value="1"/>
</dbReference>
<keyword evidence="2" id="KW-0186">Copper</keyword>
<dbReference type="EMBL" id="CABMJJ010000003">
    <property type="protein sequence ID" value="VVC02901.1"/>
    <property type="molecule type" value="Genomic_DNA"/>
</dbReference>
<protein>
    <recommendedName>
        <fullName evidence="3">Blue (type 1) copper domain-containing protein</fullName>
    </recommendedName>
</protein>
<dbReference type="AlphaFoldDB" id="A0A5E4LN00"/>
<dbReference type="SUPFAM" id="SSF49503">
    <property type="entry name" value="Cupredoxins"/>
    <property type="match status" value="1"/>
</dbReference>
<dbReference type="GO" id="GO:0009055">
    <property type="term" value="F:electron transfer activity"/>
    <property type="evidence" value="ECO:0007669"/>
    <property type="project" value="InterPro"/>
</dbReference>
<feature type="domain" description="Blue (type 1) copper" evidence="3">
    <location>
        <begin position="156"/>
        <end position="237"/>
    </location>
</feature>
<dbReference type="GO" id="GO:0005507">
    <property type="term" value="F:copper ion binding"/>
    <property type="evidence" value="ECO:0007669"/>
    <property type="project" value="InterPro"/>
</dbReference>
<sequence length="242" mass="26620">MRLVILSLLVFGMLLAGCFTPPPEQNQTNETNTTDQNTTVYKNPSFTIVSPTSGEVILTQENVADVTLSLNTQNLVLKQPGGVPKKGEGHFKVTVDNNPAITVTSKNYVIAGLAVGEHTVKVALWTNDQKSYGMDKQVTFIVEKEIPPPYVPKDYTVTIKDFSYEPADLTVKVSDRVTFVNTGNFPRSATCFIDGKQVFDTNVLGHGQNVTLTMNQMLNCEYYSVTHPIMKGRVIVESNAPD</sequence>
<name>A0A5E4LN00_9ARCH</name>